<name>A0A421DQ79_9GAMM</name>
<dbReference type="AlphaFoldDB" id="A0A421DQ79"/>
<evidence type="ECO:0000313" key="2">
    <source>
        <dbReference type="EMBL" id="RLM25735.1"/>
    </source>
</evidence>
<accession>A0A421DQ79</accession>
<dbReference type="OrthoDB" id="9851156at2"/>
<evidence type="ECO:0000313" key="3">
    <source>
        <dbReference type="Proteomes" id="UP000285648"/>
    </source>
</evidence>
<gene>
    <name evidence="2" type="ORF">BIY29_06610</name>
</gene>
<dbReference type="Proteomes" id="UP000285648">
    <property type="component" value="Unassembled WGS sequence"/>
</dbReference>
<dbReference type="EMBL" id="MJLZ01000011">
    <property type="protein sequence ID" value="RLM25735.1"/>
    <property type="molecule type" value="Genomic_DNA"/>
</dbReference>
<evidence type="ECO:0000256" key="1">
    <source>
        <dbReference type="SAM" id="MobiDB-lite"/>
    </source>
</evidence>
<organism evidence="2 3">
    <name type="scientific">Brenneria alni</name>
    <dbReference type="NCBI Taxonomy" id="71656"/>
    <lineage>
        <taxon>Bacteria</taxon>
        <taxon>Pseudomonadati</taxon>
        <taxon>Pseudomonadota</taxon>
        <taxon>Gammaproteobacteria</taxon>
        <taxon>Enterobacterales</taxon>
        <taxon>Pectobacteriaceae</taxon>
        <taxon>Brenneria</taxon>
    </lineage>
</organism>
<keyword evidence="3" id="KW-1185">Reference proteome</keyword>
<dbReference type="RefSeq" id="WP_121574401.1">
    <property type="nucleotide sequence ID" value="NZ_MJLZ01000011.1"/>
</dbReference>
<feature type="region of interest" description="Disordered" evidence="1">
    <location>
        <begin position="40"/>
        <end position="64"/>
    </location>
</feature>
<protein>
    <submittedName>
        <fullName evidence="2">Uncharacterized protein</fullName>
    </submittedName>
</protein>
<proteinExistence type="predicted"/>
<reference evidence="2 3" key="1">
    <citation type="submission" date="2016-09" db="EMBL/GenBank/DDBJ databases">
        <authorList>
            <person name="Doonan J."/>
            <person name="Pachebat J.A."/>
            <person name="Golyshin P.N."/>
            <person name="Denman S."/>
            <person name="Mcdonald J.E."/>
        </authorList>
    </citation>
    <scope>NUCLEOTIDE SEQUENCE [LARGE SCALE GENOMIC DNA]</scope>
    <source>
        <strain evidence="2 3">NCPPB 3934</strain>
    </source>
</reference>
<sequence length="64" mass="6603">MKNNVPQGNAALAYTGADRMSDISGDINFPADIPGIRYPEYPQTAGAGGKEPARPANGISTLAL</sequence>
<comment type="caution">
    <text evidence="2">The sequence shown here is derived from an EMBL/GenBank/DDBJ whole genome shotgun (WGS) entry which is preliminary data.</text>
</comment>